<evidence type="ECO:0000256" key="6">
    <source>
        <dbReference type="ARBA" id="ARBA00023136"/>
    </source>
</evidence>
<dbReference type="STRING" id="1172194.WQQ_39470"/>
<comment type="similarity">
    <text evidence="8 9">Belongs to the TonB-dependent receptor family.</text>
</comment>
<dbReference type="Gene3D" id="2.40.170.20">
    <property type="entry name" value="TonB-dependent receptor, beta-barrel domain"/>
    <property type="match status" value="1"/>
</dbReference>
<dbReference type="InterPro" id="IPR012910">
    <property type="entry name" value="Plug_dom"/>
</dbReference>
<sequence>MSSQNVSSRSDQREASASIWKLSTKGLLSALALATMASAHAQEAPVSSDPADASPGQVEVEANAPTGETTAAEAPTTPTATADTTAEVEEIVVTGSRIVRNGYDTPTPVTVIGEADLQASGRSNVADFVNELPSVAGSTAPATSNRSISGGTAGISSINLRSLGNNRTLVLLDGKRSVGSIANGTVDINTFPQALVKNVEIVTGGASSVYGSDAVSGVVNFILDRKYTGLKGSVEAGETTYGDDRSLLGTLTFGTGFADGRGHFLINGESSRRDGIFGVPRQWAEKGWYMVQNPDYRAGNGQAQYMPTSQAGMAVMTPGGIITSVTVRDPTPELPNRTRVLTDTALQGNYFGGNGVVNQFNYGAVGGQWTVGGDWKLGQSYDRTSLEPESNRDGLFTRLSFDVADNLNVFAEASYNKNEAYQWGGTNSDKGSVVIRSDNAFIPDEIKSQLDALGATQFNLGTSNADIPTRITDNEREVQRYVLGFEGSFDVGAQGFKWDGYYQKGITDAHEGLYVYNTQRLAWAQDAIEVDGQIVCRATANGTAGAENCVPFNRMGVGMNSQEAVDYIMGSPFRKQKFEQDVAAVNFSTNIDNAWFNPIGIAFGAEHRIEKISGEVDPQYSSGWAFGNFLVTDGKYDVTEAYLEALVPITDSLEFNGAVRGTDYSESGYVTTWKTGLTWSPFDDLKLRVTQSRDIRAPNLQELFQAGQRRTNFLGNPYQLDVNDQPKSMRFTETTMGNTDLKPEKADTLGLGLIYRPSFVPGLGFSVDYYDIEINDAIGTVVAQDIVDRCFSGITQFCGQIGTVDGRGLDTTQSDILITNQPLNFVSQRARGLDLEASYSVPMAMISDGLEGMLSFRALATHYLEMSSNNGVDGEIDRAGQNSGDGPPDWRYRLSATYNLDRFTFMLTGRGISAGTYDNTYVECNGDCPTSTGRNRTITNNKIAGAFYVDTFLSYNVGASGKSNNQVFFKIMNFFNEDPEAVGLGPSDSSNVEPGVNRALYDYLGRTFRLGYRFEFGA</sequence>
<evidence type="ECO:0000256" key="7">
    <source>
        <dbReference type="ARBA" id="ARBA00023237"/>
    </source>
</evidence>
<feature type="region of interest" description="Disordered" evidence="10">
    <location>
        <begin position="65"/>
        <end position="84"/>
    </location>
</feature>
<feature type="domain" description="TonB-dependent receptor-like beta-barrel" evidence="12">
    <location>
        <begin position="473"/>
        <end position="969"/>
    </location>
</feature>
<accession>I7ZAQ4</accession>
<dbReference type="InterPro" id="IPR039426">
    <property type="entry name" value="TonB-dep_rcpt-like"/>
</dbReference>
<dbReference type="SUPFAM" id="SSF56935">
    <property type="entry name" value="Porins"/>
    <property type="match status" value="1"/>
</dbReference>
<dbReference type="InterPro" id="IPR037066">
    <property type="entry name" value="Plug_dom_sf"/>
</dbReference>
<dbReference type="OrthoDB" id="9815954at2"/>
<evidence type="ECO:0000256" key="3">
    <source>
        <dbReference type="ARBA" id="ARBA00022452"/>
    </source>
</evidence>
<evidence type="ECO:0000256" key="10">
    <source>
        <dbReference type="SAM" id="MobiDB-lite"/>
    </source>
</evidence>
<reference evidence="14 15" key="1">
    <citation type="journal article" date="2012" name="J. Bacteriol.">
        <title>Genome Sequence of n-Alkane-Degrading Hydrocarboniphaga effusa Strain AP103T (ATCC BAA-332T).</title>
        <authorList>
            <person name="Chang H.K."/>
            <person name="Zylstra G.J."/>
            <person name="Chae J.C."/>
        </authorList>
    </citation>
    <scope>NUCLEOTIDE SEQUENCE [LARGE SCALE GENOMIC DNA]</scope>
    <source>
        <strain evidence="14 15">AP103</strain>
    </source>
</reference>
<comment type="subcellular location">
    <subcellularLocation>
        <location evidence="1 8">Cell outer membrane</location>
        <topology evidence="1 8">Multi-pass membrane protein</topology>
    </subcellularLocation>
</comment>
<dbReference type="PANTHER" id="PTHR47234">
    <property type="match status" value="1"/>
</dbReference>
<keyword evidence="15" id="KW-1185">Reference proteome</keyword>
<dbReference type="GO" id="GO:0009279">
    <property type="term" value="C:cell outer membrane"/>
    <property type="evidence" value="ECO:0007669"/>
    <property type="project" value="UniProtKB-SubCell"/>
</dbReference>
<evidence type="ECO:0000256" key="2">
    <source>
        <dbReference type="ARBA" id="ARBA00022448"/>
    </source>
</evidence>
<keyword evidence="6 8" id="KW-0472">Membrane</keyword>
<keyword evidence="7 8" id="KW-0998">Cell outer membrane</keyword>
<organism evidence="14 15">
    <name type="scientific">Hydrocarboniphaga effusa AP103</name>
    <dbReference type="NCBI Taxonomy" id="1172194"/>
    <lineage>
        <taxon>Bacteria</taxon>
        <taxon>Pseudomonadati</taxon>
        <taxon>Pseudomonadota</taxon>
        <taxon>Gammaproteobacteria</taxon>
        <taxon>Nevskiales</taxon>
        <taxon>Nevskiaceae</taxon>
        <taxon>Hydrocarboniphaga</taxon>
    </lineage>
</organism>
<dbReference type="PROSITE" id="PS52016">
    <property type="entry name" value="TONB_DEPENDENT_REC_3"/>
    <property type="match status" value="1"/>
</dbReference>
<keyword evidence="5 9" id="KW-0798">TonB box</keyword>
<dbReference type="PATRIC" id="fig|1172194.4.peg.3830"/>
<dbReference type="InterPro" id="IPR036942">
    <property type="entry name" value="Beta-barrel_TonB_sf"/>
</dbReference>
<dbReference type="RefSeq" id="WP_007186882.1">
    <property type="nucleotide sequence ID" value="NZ_AKGD01000003.1"/>
</dbReference>
<keyword evidence="2 8" id="KW-0813">Transport</keyword>
<dbReference type="InterPro" id="IPR000531">
    <property type="entry name" value="Beta-barrel_TonB"/>
</dbReference>
<evidence type="ECO:0008006" key="16">
    <source>
        <dbReference type="Google" id="ProtNLM"/>
    </source>
</evidence>
<feature type="chain" id="PRO_5003712891" description="TonB-dependent receptor" evidence="11">
    <location>
        <begin position="42"/>
        <end position="1018"/>
    </location>
</feature>
<feature type="signal peptide" evidence="11">
    <location>
        <begin position="1"/>
        <end position="41"/>
    </location>
</feature>
<dbReference type="EMBL" id="AKGD01000003">
    <property type="protein sequence ID" value="EIT68752.1"/>
    <property type="molecule type" value="Genomic_DNA"/>
</dbReference>
<dbReference type="Gene3D" id="2.170.130.10">
    <property type="entry name" value="TonB-dependent receptor, plug domain"/>
    <property type="match status" value="1"/>
</dbReference>
<proteinExistence type="inferred from homology"/>
<dbReference type="Pfam" id="PF00593">
    <property type="entry name" value="TonB_dep_Rec_b-barrel"/>
    <property type="match status" value="1"/>
</dbReference>
<protein>
    <recommendedName>
        <fullName evidence="16">TonB-dependent receptor</fullName>
    </recommendedName>
</protein>
<evidence type="ECO:0000313" key="15">
    <source>
        <dbReference type="Proteomes" id="UP000003704"/>
    </source>
</evidence>
<dbReference type="AlphaFoldDB" id="I7ZAQ4"/>
<dbReference type="Proteomes" id="UP000003704">
    <property type="component" value="Unassembled WGS sequence"/>
</dbReference>
<dbReference type="Pfam" id="PF07715">
    <property type="entry name" value="Plug"/>
    <property type="match status" value="1"/>
</dbReference>
<evidence type="ECO:0000259" key="13">
    <source>
        <dbReference type="Pfam" id="PF07715"/>
    </source>
</evidence>
<feature type="domain" description="TonB-dependent receptor plug" evidence="13">
    <location>
        <begin position="103"/>
        <end position="218"/>
    </location>
</feature>
<keyword evidence="4 8" id="KW-0812">Transmembrane</keyword>
<evidence type="ECO:0000259" key="12">
    <source>
        <dbReference type="Pfam" id="PF00593"/>
    </source>
</evidence>
<evidence type="ECO:0000256" key="4">
    <source>
        <dbReference type="ARBA" id="ARBA00022692"/>
    </source>
</evidence>
<name>I7ZAQ4_9GAMM</name>
<comment type="caution">
    <text evidence="14">The sequence shown here is derived from an EMBL/GenBank/DDBJ whole genome shotgun (WGS) entry which is preliminary data.</text>
</comment>
<keyword evidence="11" id="KW-0732">Signal</keyword>
<evidence type="ECO:0000256" key="11">
    <source>
        <dbReference type="SAM" id="SignalP"/>
    </source>
</evidence>
<gene>
    <name evidence="14" type="ORF">WQQ_39470</name>
</gene>
<evidence type="ECO:0000256" key="9">
    <source>
        <dbReference type="RuleBase" id="RU003357"/>
    </source>
</evidence>
<evidence type="ECO:0000256" key="5">
    <source>
        <dbReference type="ARBA" id="ARBA00023077"/>
    </source>
</evidence>
<evidence type="ECO:0000256" key="8">
    <source>
        <dbReference type="PROSITE-ProRule" id="PRU01360"/>
    </source>
</evidence>
<keyword evidence="3 8" id="KW-1134">Transmembrane beta strand</keyword>
<evidence type="ECO:0000256" key="1">
    <source>
        <dbReference type="ARBA" id="ARBA00004571"/>
    </source>
</evidence>
<dbReference type="PANTHER" id="PTHR47234:SF3">
    <property type="entry name" value="SECRETIN_TONB SHORT N-TERMINAL DOMAIN-CONTAINING PROTEIN"/>
    <property type="match status" value="1"/>
</dbReference>
<evidence type="ECO:0000313" key="14">
    <source>
        <dbReference type="EMBL" id="EIT68752.1"/>
    </source>
</evidence>